<evidence type="ECO:0000256" key="3">
    <source>
        <dbReference type="ARBA" id="ARBA00022679"/>
    </source>
</evidence>
<dbReference type="Proteomes" id="UP001642409">
    <property type="component" value="Unassembled WGS sequence"/>
</dbReference>
<feature type="domain" description="DNA-directed DNA polymerase family B mitochondria/virus" evidence="9">
    <location>
        <begin position="585"/>
        <end position="846"/>
    </location>
</feature>
<dbReference type="GO" id="GO:0006260">
    <property type="term" value="P:DNA replication"/>
    <property type="evidence" value="ECO:0007669"/>
    <property type="project" value="UniProtKB-KW"/>
</dbReference>
<keyword evidence="4" id="KW-0548">Nucleotidyltransferase</keyword>
<dbReference type="InterPro" id="IPR023211">
    <property type="entry name" value="DNA_pol_palm_dom_sf"/>
</dbReference>
<evidence type="ECO:0000256" key="7">
    <source>
        <dbReference type="ARBA" id="ARBA00023125"/>
    </source>
</evidence>
<evidence type="ECO:0000256" key="4">
    <source>
        <dbReference type="ARBA" id="ARBA00022695"/>
    </source>
</evidence>
<evidence type="ECO:0000313" key="11">
    <source>
        <dbReference type="EMBL" id="CAL6059058.1"/>
    </source>
</evidence>
<dbReference type="PANTHER" id="PTHR48144:SF2">
    <property type="entry name" value="DNA-DIRECTED DNA POLYMERASE"/>
    <property type="match status" value="1"/>
</dbReference>
<dbReference type="InterPro" id="IPR036397">
    <property type="entry name" value="RNaseH_sf"/>
</dbReference>
<dbReference type="GO" id="GO:0000166">
    <property type="term" value="F:nucleotide binding"/>
    <property type="evidence" value="ECO:0007669"/>
    <property type="project" value="InterPro"/>
</dbReference>
<keyword evidence="7" id="KW-0238">DNA-binding</keyword>
<keyword evidence="6" id="KW-0239">DNA-directed DNA polymerase</keyword>
<name>A0AA86UHT3_9EUKA</name>
<evidence type="ECO:0000256" key="2">
    <source>
        <dbReference type="ARBA" id="ARBA00012417"/>
    </source>
</evidence>
<dbReference type="AlphaFoldDB" id="A0AA86UHT3"/>
<keyword evidence="5" id="KW-0235">DNA replication</keyword>
<evidence type="ECO:0000313" key="12">
    <source>
        <dbReference type="Proteomes" id="UP001642409"/>
    </source>
</evidence>
<protein>
    <recommendedName>
        <fullName evidence="2">DNA-directed DNA polymerase</fullName>
        <ecNumber evidence="2">2.7.7.7</ecNumber>
    </recommendedName>
</protein>
<evidence type="ECO:0000256" key="5">
    <source>
        <dbReference type="ARBA" id="ARBA00022705"/>
    </source>
</evidence>
<dbReference type="Gene3D" id="3.90.1600.10">
    <property type="entry name" value="Palm domain of DNA polymerase"/>
    <property type="match status" value="1"/>
</dbReference>
<evidence type="ECO:0000256" key="6">
    <source>
        <dbReference type="ARBA" id="ARBA00022932"/>
    </source>
</evidence>
<dbReference type="EMBL" id="CAXDID020000224">
    <property type="protein sequence ID" value="CAL6059058.1"/>
    <property type="molecule type" value="Genomic_DNA"/>
</dbReference>
<dbReference type="Pfam" id="PF03175">
    <property type="entry name" value="DNA_pol_B_2"/>
    <property type="match status" value="1"/>
</dbReference>
<dbReference type="EC" id="2.7.7.7" evidence="2"/>
<dbReference type="SUPFAM" id="SSF53098">
    <property type="entry name" value="Ribonuclease H-like"/>
    <property type="match status" value="1"/>
</dbReference>
<dbReference type="Gene3D" id="3.30.420.10">
    <property type="entry name" value="Ribonuclease H-like superfamily/Ribonuclease H"/>
    <property type="match status" value="1"/>
</dbReference>
<accession>A0AA86UHT3</accession>
<sequence>MVRINKLPDFKTCNLEQLQDCLKNYDQRRSNDIQLIKQHIKELQKEENRKEFQEHMTAMVGDQELQEQARKERERQEAIKDITAQIYGDANIQEQRRKEHKAHLEHQEELKEYALDNIKDQINNLDKEQIQEYISTHKTYDINNTYNIQFWYRYAGEVLKAHIGEVLVFSGLNTTQKIMTVTKELITNINKCIYANLHRADTNAEHYDSLEDTLCQCRHVAFFKPSLMDELRDEDLLFAVNEINNKNNYKLYQTNKKGIKYIKKSGAYLNYYCQIEQLDLSAYQIGHDETSHQELNTEHCFIYALRQTKQFTESQLDNIKSQIVKNQDLLKLENLKNIQGLGDLCVVYKKTNYKEDEEEARNSNDYTFIKNGKVVQTDKIDNYNVQIALHEQHYFIYNTAPCTTMFVKNYEAHKQYPKYFSYLDLKSIETKPSGTICYRHNATYKTKSLELIRCLFKFNLMTKCTAMTIENQDQFDQMIDAPDLNDPALSNCQESIKKPNLKNMQYDEIMVADFETNTTTGKIIEVEVINPVSGKVEILKQLERCPHKEFLVCYCTENGKVMNGINIGSIISYIKRLYEDCKEDKRVVCYLHNLGYDASYIMFAGLKIKNVLKIGSKIACMETPIYLDNGNMVTLKFCDSYMLIPTKVSKMPELFMPGTKLVKEYFPYDYYTLTRYLKNKGNIDEALEYIRNCTREQFVNSIIKANAMIDDNTFDMKKYAIYYCEIDVEITRTCVNAFRKQIKEEFGVEMCDYLSISSITKAYQTNEGVFDDVVNIKGSLRKYLQQMIVGGRVCTKNNKKYHIKTKLQDFDAVGLYLSAMKRCYYPTGYAKTLTQDLIAHYNIKDNLFQIQENPNSPDLRTLYVSVKLTKSKDFIPRAFPVQSYIKPKPLEIKPRLKKDEERKLTEADIGIGTRIFSNDLPDNKIIFMDHIALQDCVTFQKYNYEIISGVYYETRNYRINDIAAKMHETRQVYKKAGNPLQNIWKLAGNTGYGNLAQKDHLEEFQIVNEKQLNELLVKKWNTIEDVTSLGPDKYFVSTRKELNQQKGQQHLACMVLSTSKRIMSEVMCLAEDLGIECYYQDTDSMHIENDKIKMLSEAYKSKYNRELIGENQGQFHSDFDPEEFKKMFDKSSIVSVESIFVSKKVYIDKLEMKIIKKKVPRVDDPDLFDLVDLDESQHYIQTAYHMRMKGISDGAIKDAVDKQFNGDPMKLYEHLLNGKSVTFNMLADAVSFEIKNFVYTSRNEFTRTVQVIDDQMIIDNEHVVDSQDI</sequence>
<organism evidence="10">
    <name type="scientific">Hexamita inflata</name>
    <dbReference type="NCBI Taxonomy" id="28002"/>
    <lineage>
        <taxon>Eukaryota</taxon>
        <taxon>Metamonada</taxon>
        <taxon>Diplomonadida</taxon>
        <taxon>Hexamitidae</taxon>
        <taxon>Hexamitinae</taxon>
        <taxon>Hexamita</taxon>
    </lineage>
</organism>
<comment type="catalytic activity">
    <reaction evidence="8">
        <text>DNA(n) + a 2'-deoxyribonucleoside 5'-triphosphate = DNA(n+1) + diphosphate</text>
        <dbReference type="Rhea" id="RHEA:22508"/>
        <dbReference type="Rhea" id="RHEA-COMP:17339"/>
        <dbReference type="Rhea" id="RHEA-COMP:17340"/>
        <dbReference type="ChEBI" id="CHEBI:33019"/>
        <dbReference type="ChEBI" id="CHEBI:61560"/>
        <dbReference type="ChEBI" id="CHEBI:173112"/>
        <dbReference type="EC" id="2.7.7.7"/>
    </reaction>
</comment>
<keyword evidence="3" id="KW-0808">Transferase</keyword>
<comment type="similarity">
    <text evidence="1">Belongs to the DNA polymerase type-B family.</text>
</comment>
<evidence type="ECO:0000313" key="10">
    <source>
        <dbReference type="EMBL" id="CAI9952421.1"/>
    </source>
</evidence>
<dbReference type="SUPFAM" id="SSF56672">
    <property type="entry name" value="DNA/RNA polymerases"/>
    <property type="match status" value="1"/>
</dbReference>
<evidence type="ECO:0000256" key="8">
    <source>
        <dbReference type="ARBA" id="ARBA00049244"/>
    </source>
</evidence>
<reference evidence="10" key="1">
    <citation type="submission" date="2023-06" db="EMBL/GenBank/DDBJ databases">
        <authorList>
            <person name="Kurt Z."/>
        </authorList>
    </citation>
    <scope>NUCLEOTIDE SEQUENCE</scope>
</reference>
<keyword evidence="12" id="KW-1185">Reference proteome</keyword>
<dbReference type="InterPro" id="IPR043502">
    <property type="entry name" value="DNA/RNA_pol_sf"/>
</dbReference>
<evidence type="ECO:0000259" key="9">
    <source>
        <dbReference type="Pfam" id="PF03175"/>
    </source>
</evidence>
<proteinExistence type="inferred from homology"/>
<dbReference type="PANTHER" id="PTHR48144">
    <property type="entry name" value="DNA-DIRECTED DNA POLYMERASE"/>
    <property type="match status" value="1"/>
</dbReference>
<dbReference type="GO" id="GO:0003677">
    <property type="term" value="F:DNA binding"/>
    <property type="evidence" value="ECO:0007669"/>
    <property type="project" value="UniProtKB-KW"/>
</dbReference>
<reference evidence="11 12" key="2">
    <citation type="submission" date="2024-07" db="EMBL/GenBank/DDBJ databases">
        <authorList>
            <person name="Akdeniz Z."/>
        </authorList>
    </citation>
    <scope>NUCLEOTIDE SEQUENCE [LARGE SCALE GENOMIC DNA]</scope>
</reference>
<dbReference type="EMBL" id="CATOUU010000832">
    <property type="protein sequence ID" value="CAI9952421.1"/>
    <property type="molecule type" value="Genomic_DNA"/>
</dbReference>
<comment type="caution">
    <text evidence="10">The sequence shown here is derived from an EMBL/GenBank/DDBJ whole genome shotgun (WGS) entry which is preliminary data.</text>
</comment>
<dbReference type="InterPro" id="IPR004868">
    <property type="entry name" value="DNA-dir_DNA_pol_B_mt/vir"/>
</dbReference>
<gene>
    <name evidence="10" type="ORF">HINF_LOCUS40066</name>
    <name evidence="11" type="ORF">HINF_LOCUS48564</name>
</gene>
<evidence type="ECO:0000256" key="1">
    <source>
        <dbReference type="ARBA" id="ARBA00005755"/>
    </source>
</evidence>
<dbReference type="GO" id="GO:0003887">
    <property type="term" value="F:DNA-directed DNA polymerase activity"/>
    <property type="evidence" value="ECO:0007669"/>
    <property type="project" value="UniProtKB-KW"/>
</dbReference>
<dbReference type="InterPro" id="IPR012337">
    <property type="entry name" value="RNaseH-like_sf"/>
</dbReference>